<feature type="compositionally biased region" description="Polar residues" evidence="2">
    <location>
        <begin position="134"/>
        <end position="151"/>
    </location>
</feature>
<protein>
    <submittedName>
        <fullName evidence="3">Uncharacterized protein</fullName>
    </submittedName>
</protein>
<feature type="non-terminal residue" evidence="3">
    <location>
        <position position="1"/>
    </location>
</feature>
<comment type="caution">
    <text evidence="3">The sequence shown here is derived from an EMBL/GenBank/DDBJ whole genome shotgun (WGS) entry which is preliminary data.</text>
</comment>
<feature type="region of interest" description="Disordered" evidence="2">
    <location>
        <begin position="116"/>
        <end position="161"/>
    </location>
</feature>
<keyword evidence="1" id="KW-0175">Coiled coil</keyword>
<evidence type="ECO:0000256" key="2">
    <source>
        <dbReference type="SAM" id="MobiDB-lite"/>
    </source>
</evidence>
<dbReference type="Proteomes" id="UP001497497">
    <property type="component" value="Unassembled WGS sequence"/>
</dbReference>
<dbReference type="EMBL" id="CAXITT010000086">
    <property type="protein sequence ID" value="CAL1531356.1"/>
    <property type="molecule type" value="Genomic_DNA"/>
</dbReference>
<dbReference type="InterPro" id="IPR029241">
    <property type="entry name" value="TSGA13"/>
</dbReference>
<reference evidence="3 4" key="1">
    <citation type="submission" date="2024-04" db="EMBL/GenBank/DDBJ databases">
        <authorList>
            <consortium name="Genoscope - CEA"/>
            <person name="William W."/>
        </authorList>
    </citation>
    <scope>NUCLEOTIDE SEQUENCE [LARGE SCALE GENOMIC DNA]</scope>
</reference>
<proteinExistence type="predicted"/>
<accession>A0AAV2HGV3</accession>
<feature type="coiled-coil region" evidence="1">
    <location>
        <begin position="85"/>
        <end position="113"/>
    </location>
</feature>
<evidence type="ECO:0000313" key="3">
    <source>
        <dbReference type="EMBL" id="CAL1531356.1"/>
    </source>
</evidence>
<dbReference type="AlphaFoldDB" id="A0AAV2HGV3"/>
<gene>
    <name evidence="3" type="ORF">GSLYS_00005451001</name>
</gene>
<sequence length="575" mass="65157">LGVSGLAVPAQGHMFHLARRAGNGEFIPCVDICSRVSGTRLVKVADVWDQAKAEVLQERHDQLLQKLALQHSLVKAQDRRAALIRQDEEEAKVKKRNEEKRLKELKLASLKEQFKKSLADSDRSSKHKSPANGAKTSAQDNLEEVSATSPPVTRKNSRKIGVSQQAYLPTDDHVTSLMLKLEDENRNHANNEKEASEMGSSPLYQAPLLQQEKNSDITSQYRAQSERRKNANPTLKNLQGHLGAEHIWTSLRTDSISKLQEMDQRFPQELKEAVSSHVREGIAKHKKPVFRNFTVTEDVPDLKLLMDQSLLRSIRLLRHKTELMYRSSQTNKDRSNILLHNNPLPDVSGEEESIDKYLIPWDDNASDVSEASYMRWITGPESSKGNNMKAICDVEEKENMEEVVPSIEVRKYPLSAPSQVSSDASQNLQNVWSSAVARQPPRREPRYHFLTEKECTTEGKFLSKLGLDKNKTDFSSTQVVPQALHGRLPSIEEDYTKNTRKILTFEFCFSPMHFKESESTISGKKSRNIKQLESPWQPLSLNALLEYKQQVAADGNGEFQQGRPKMWTLTTASVQ</sequence>
<organism evidence="3 4">
    <name type="scientific">Lymnaea stagnalis</name>
    <name type="common">Great pond snail</name>
    <name type="synonym">Helix stagnalis</name>
    <dbReference type="NCBI Taxonomy" id="6523"/>
    <lineage>
        <taxon>Eukaryota</taxon>
        <taxon>Metazoa</taxon>
        <taxon>Spiralia</taxon>
        <taxon>Lophotrochozoa</taxon>
        <taxon>Mollusca</taxon>
        <taxon>Gastropoda</taxon>
        <taxon>Heterobranchia</taxon>
        <taxon>Euthyneura</taxon>
        <taxon>Panpulmonata</taxon>
        <taxon>Hygrophila</taxon>
        <taxon>Lymnaeoidea</taxon>
        <taxon>Lymnaeidae</taxon>
        <taxon>Lymnaea</taxon>
    </lineage>
</organism>
<dbReference type="PANTHER" id="PTHR37352">
    <property type="entry name" value="TESTIS-SPECIFIC GENE 13 PROTEIN"/>
    <property type="match status" value="1"/>
</dbReference>
<dbReference type="PANTHER" id="PTHR37352:SF1">
    <property type="entry name" value="TESTIS-SPECIFIC GENE 13 PROTEIN"/>
    <property type="match status" value="1"/>
</dbReference>
<name>A0AAV2HGV3_LYMST</name>
<feature type="region of interest" description="Disordered" evidence="2">
    <location>
        <begin position="209"/>
        <end position="232"/>
    </location>
</feature>
<evidence type="ECO:0000313" key="4">
    <source>
        <dbReference type="Proteomes" id="UP001497497"/>
    </source>
</evidence>
<keyword evidence="4" id="KW-1185">Reference proteome</keyword>
<evidence type="ECO:0000256" key="1">
    <source>
        <dbReference type="SAM" id="Coils"/>
    </source>
</evidence>